<evidence type="ECO:0000256" key="1">
    <source>
        <dbReference type="SAM" id="Phobius"/>
    </source>
</evidence>
<feature type="non-terminal residue" evidence="2">
    <location>
        <position position="1"/>
    </location>
</feature>
<protein>
    <submittedName>
        <fullName evidence="2">Uncharacterized protein</fullName>
    </submittedName>
</protein>
<evidence type="ECO:0000313" key="2">
    <source>
        <dbReference type="EMBL" id="HAF6955644.1"/>
    </source>
</evidence>
<feature type="transmembrane region" description="Helical" evidence="1">
    <location>
        <begin position="6"/>
        <end position="23"/>
    </location>
</feature>
<dbReference type="AlphaFoldDB" id="A0A751L0N0"/>
<keyword evidence="1" id="KW-0472">Membrane</keyword>
<keyword evidence="1" id="KW-1133">Transmembrane helix</keyword>
<dbReference type="EMBL" id="DAAVZL010000050">
    <property type="protein sequence ID" value="HAF6955644.1"/>
    <property type="molecule type" value="Genomic_DNA"/>
</dbReference>
<accession>A0A751L0N0</accession>
<proteinExistence type="predicted"/>
<organism evidence="2">
    <name type="scientific">Salmonella enterica</name>
    <name type="common">Salmonella choleraesuis</name>
    <dbReference type="NCBI Taxonomy" id="28901"/>
    <lineage>
        <taxon>Bacteria</taxon>
        <taxon>Pseudomonadati</taxon>
        <taxon>Pseudomonadota</taxon>
        <taxon>Gammaproteobacteria</taxon>
        <taxon>Enterobacterales</taxon>
        <taxon>Enterobacteriaceae</taxon>
        <taxon>Salmonella</taxon>
    </lineage>
</organism>
<gene>
    <name evidence="2" type="ORF">G9A79_004836</name>
</gene>
<sequence>LRFFISIGMMGALIYHCIFFVFFKNISSLLRQKNSYFVIVSCLLLLQVVLFYTLNPFNAFNRLICGLTIGVIYGFSKSRQIYM</sequence>
<comment type="caution">
    <text evidence="2">The sequence shown here is derived from an EMBL/GenBank/DDBJ whole genome shotgun (WGS) entry which is preliminary data.</text>
</comment>
<name>A0A751L0N0_SALER</name>
<reference evidence="2" key="1">
    <citation type="journal article" date="2018" name="Genome Biol.">
        <title>SKESA: strategic k-mer extension for scrupulous assemblies.</title>
        <authorList>
            <person name="Souvorov A."/>
            <person name="Agarwala R."/>
            <person name="Lipman D.J."/>
        </authorList>
    </citation>
    <scope>NUCLEOTIDE SEQUENCE</scope>
    <source>
        <strain evidence="2">CFIAFB20130229</strain>
    </source>
</reference>
<reference evidence="2" key="2">
    <citation type="submission" date="2020-02" db="EMBL/GenBank/DDBJ databases">
        <authorList>
            <consortium name="NCBI Pathogen Detection Project"/>
        </authorList>
    </citation>
    <scope>NUCLEOTIDE SEQUENCE</scope>
    <source>
        <strain evidence="2">CFIAFB20130229</strain>
    </source>
</reference>
<feature type="transmembrane region" description="Helical" evidence="1">
    <location>
        <begin position="59"/>
        <end position="76"/>
    </location>
</feature>
<feature type="transmembrane region" description="Helical" evidence="1">
    <location>
        <begin position="35"/>
        <end position="53"/>
    </location>
</feature>
<keyword evidence="1" id="KW-0812">Transmembrane</keyword>